<evidence type="ECO:0000313" key="4">
    <source>
        <dbReference type="Proteomes" id="UP000239872"/>
    </source>
</evidence>
<feature type="compositionally biased region" description="Basic and acidic residues" evidence="1">
    <location>
        <begin position="37"/>
        <end position="46"/>
    </location>
</feature>
<sequence>MGILQGLNKIKYYFMCMLAAGGFYSYSGMNGQRIYGDDNINKEKENQQQGARHSGGHGLYYHK</sequence>
<dbReference type="EMBL" id="PPSL01000002">
    <property type="protein sequence ID" value="PQJ12102.1"/>
    <property type="molecule type" value="Genomic_DNA"/>
</dbReference>
<protein>
    <submittedName>
        <fullName evidence="3">Uncharacterized protein</fullName>
    </submittedName>
</protein>
<feature type="region of interest" description="Disordered" evidence="1">
    <location>
        <begin position="37"/>
        <end position="63"/>
    </location>
</feature>
<keyword evidence="2" id="KW-0812">Transmembrane</keyword>
<proteinExistence type="predicted"/>
<evidence type="ECO:0000256" key="1">
    <source>
        <dbReference type="SAM" id="MobiDB-lite"/>
    </source>
</evidence>
<keyword evidence="4" id="KW-1185">Reference proteome</keyword>
<evidence type="ECO:0000313" key="3">
    <source>
        <dbReference type="EMBL" id="PQJ12102.1"/>
    </source>
</evidence>
<dbReference type="OrthoDB" id="965058at2"/>
<accession>A0A2S7SYV6</accession>
<dbReference type="Proteomes" id="UP000239872">
    <property type="component" value="Unassembled WGS sequence"/>
</dbReference>
<evidence type="ECO:0000256" key="2">
    <source>
        <dbReference type="SAM" id="Phobius"/>
    </source>
</evidence>
<keyword evidence="2" id="KW-0472">Membrane</keyword>
<reference evidence="3 4" key="1">
    <citation type="submission" date="2018-01" db="EMBL/GenBank/DDBJ databases">
        <title>A novel member of the phylum Bacteroidetes isolated from glacier ice.</title>
        <authorList>
            <person name="Liu Q."/>
            <person name="Xin Y.-H."/>
        </authorList>
    </citation>
    <scope>NUCLEOTIDE SEQUENCE [LARGE SCALE GENOMIC DNA]</scope>
    <source>
        <strain evidence="3 4">RB1R16</strain>
    </source>
</reference>
<dbReference type="RefSeq" id="WP_105038981.1">
    <property type="nucleotide sequence ID" value="NZ_PPSL01000002.1"/>
</dbReference>
<comment type="caution">
    <text evidence="3">The sequence shown here is derived from an EMBL/GenBank/DDBJ whole genome shotgun (WGS) entry which is preliminary data.</text>
</comment>
<name>A0A2S7SYV6_9BACT</name>
<gene>
    <name evidence="3" type="ORF">CJD36_009960</name>
</gene>
<dbReference type="AlphaFoldDB" id="A0A2S7SYV6"/>
<keyword evidence="2" id="KW-1133">Transmembrane helix</keyword>
<feature type="transmembrane region" description="Helical" evidence="2">
    <location>
        <begin position="12"/>
        <end position="29"/>
    </location>
</feature>
<organism evidence="3 4">
    <name type="scientific">Flavipsychrobacter stenotrophus</name>
    <dbReference type="NCBI Taxonomy" id="2077091"/>
    <lineage>
        <taxon>Bacteria</taxon>
        <taxon>Pseudomonadati</taxon>
        <taxon>Bacteroidota</taxon>
        <taxon>Chitinophagia</taxon>
        <taxon>Chitinophagales</taxon>
        <taxon>Chitinophagaceae</taxon>
        <taxon>Flavipsychrobacter</taxon>
    </lineage>
</organism>